<proteinExistence type="predicted"/>
<evidence type="ECO:0000313" key="2">
    <source>
        <dbReference type="EMBL" id="UGX92947.1"/>
    </source>
</evidence>
<protein>
    <submittedName>
        <fullName evidence="1">Uncharacterized protein</fullName>
    </submittedName>
</protein>
<reference evidence="2 3" key="1">
    <citation type="journal article" date="2017" name="Syst. Appl. Microbiol.">
        <title>Soybeans inoculated with root zone soils of Canadian native legumes harbour diverse and novel Bradyrhizobium spp. that possess agricultural potential.</title>
        <authorList>
            <person name="Bromfield E.S.P."/>
            <person name="Cloutier S."/>
            <person name="Tambong J.T."/>
            <person name="Tran Thi T.V."/>
        </authorList>
    </citation>
    <scope>NUCLEOTIDE SEQUENCE [LARGE SCALE GENOMIC DNA]</scope>
    <source>
        <strain evidence="2 3">323S2</strain>
    </source>
</reference>
<evidence type="ECO:0000313" key="1">
    <source>
        <dbReference type="EMBL" id="NYY91050.1"/>
    </source>
</evidence>
<dbReference type="AlphaFoldDB" id="A0A7Z0QCM0"/>
<gene>
    <name evidence="2" type="ORF">G6321_00046220</name>
    <name evidence="1" type="ORF">G6321_22170</name>
</gene>
<dbReference type="RefSeq" id="WP_166348485.1">
    <property type="nucleotide sequence ID" value="NZ_CP088280.1"/>
</dbReference>
<evidence type="ECO:0000313" key="3">
    <source>
        <dbReference type="Proteomes" id="UP000564836"/>
    </source>
</evidence>
<dbReference type="EMBL" id="JACBFH010000001">
    <property type="protein sequence ID" value="NYY91050.1"/>
    <property type="molecule type" value="Genomic_DNA"/>
</dbReference>
<name>A0A7Z0QCM0_9BRAD</name>
<accession>A0A7Z0QCM0</accession>
<reference evidence="2 3" key="3">
    <citation type="journal article" date="2022" name="Int. J. Syst. Evol. Microbiol.">
        <title>Strains of Bradyrhizobium barranii sp. nov. associated with legumes native to Canada are symbionts of soybeans and belong to different subspecies (subsp. barranii subsp. nov. and subsp. apii subsp. nov.) and symbiovars (sv. glycinearum and sv. septentrionale).</title>
        <authorList>
            <person name="Bromfield E.S.P."/>
            <person name="Cloutier S."/>
            <person name="Wasai-Hara S."/>
            <person name="Minamisawa K."/>
        </authorList>
    </citation>
    <scope>NUCLEOTIDE SEQUENCE [LARGE SCALE GENOMIC DNA]</scope>
    <source>
        <strain evidence="2 3">323S2</strain>
    </source>
</reference>
<reference evidence="1" key="2">
    <citation type="submission" date="2020-06" db="EMBL/GenBank/DDBJ databases">
        <title>Whole Genome Sequence of Bradyrhizobium sp. Strain 323S2.</title>
        <authorList>
            <person name="Bromfield E.S.P."/>
        </authorList>
    </citation>
    <scope>NUCLEOTIDE SEQUENCE [LARGE SCALE GENOMIC DNA]</scope>
    <source>
        <strain evidence="1">323S2</strain>
    </source>
</reference>
<dbReference type="Proteomes" id="UP000564836">
    <property type="component" value="Chromosome"/>
</dbReference>
<organism evidence="1">
    <name type="scientific">Bradyrhizobium barranii subsp. barranii</name>
    <dbReference type="NCBI Taxonomy" id="2823807"/>
    <lineage>
        <taxon>Bacteria</taxon>
        <taxon>Pseudomonadati</taxon>
        <taxon>Pseudomonadota</taxon>
        <taxon>Alphaproteobacteria</taxon>
        <taxon>Hyphomicrobiales</taxon>
        <taxon>Nitrobacteraceae</taxon>
        <taxon>Bradyrhizobium</taxon>
        <taxon>Bradyrhizobium barranii</taxon>
    </lineage>
</organism>
<sequence>MILLVSAASLNIQQASTGGAAAPCRDCVQMSRSSSMVRTIGIGFGWIGCYRDLTG</sequence>
<dbReference type="EMBL" id="CP088280">
    <property type="protein sequence ID" value="UGX92947.1"/>
    <property type="molecule type" value="Genomic_DNA"/>
</dbReference>